<dbReference type="Gene3D" id="1.10.630.10">
    <property type="entry name" value="Cytochrome P450"/>
    <property type="match status" value="1"/>
</dbReference>
<dbReference type="InterPro" id="IPR036396">
    <property type="entry name" value="Cyt_P450_sf"/>
</dbReference>
<dbReference type="EMBL" id="JAAQPF010000406">
    <property type="protein sequence ID" value="KAF5703457.1"/>
    <property type="molecule type" value="Genomic_DNA"/>
</dbReference>
<dbReference type="AlphaFoldDB" id="A0A8H5Y202"/>
<dbReference type="PANTHER" id="PTHR46206">
    <property type="entry name" value="CYTOCHROME P450"/>
    <property type="match status" value="1"/>
</dbReference>
<evidence type="ECO:0000256" key="4">
    <source>
        <dbReference type="ARBA" id="ARBA00022617"/>
    </source>
</evidence>
<accession>A0A8H5Y202</accession>
<name>A0A8H5Y202_9HYPO</name>
<dbReference type="InterPro" id="IPR001128">
    <property type="entry name" value="Cyt_P450"/>
</dbReference>
<dbReference type="CDD" id="cd11041">
    <property type="entry name" value="CYP503A1-like"/>
    <property type="match status" value="1"/>
</dbReference>
<evidence type="ECO:0000313" key="13">
    <source>
        <dbReference type="Proteomes" id="UP000532311"/>
    </source>
</evidence>
<dbReference type="GO" id="GO:0004497">
    <property type="term" value="F:monooxygenase activity"/>
    <property type="evidence" value="ECO:0007669"/>
    <property type="project" value="UniProtKB-KW"/>
</dbReference>
<comment type="pathway">
    <text evidence="9">Plant hormone biosynthesis; gibberellin biosynthesis.</text>
</comment>
<dbReference type="SUPFAM" id="SSF48264">
    <property type="entry name" value="Cytochrome P450"/>
    <property type="match status" value="1"/>
</dbReference>
<dbReference type="PANTHER" id="PTHR46206:SF1">
    <property type="entry name" value="P450, PUTATIVE (EUROFUNG)-RELATED"/>
    <property type="match status" value="1"/>
</dbReference>
<evidence type="ECO:0000256" key="3">
    <source>
        <dbReference type="ARBA" id="ARBA00010617"/>
    </source>
</evidence>
<organism evidence="12 13">
    <name type="scientific">Fusarium globosum</name>
    <dbReference type="NCBI Taxonomy" id="78864"/>
    <lineage>
        <taxon>Eukaryota</taxon>
        <taxon>Fungi</taxon>
        <taxon>Dikarya</taxon>
        <taxon>Ascomycota</taxon>
        <taxon>Pezizomycotina</taxon>
        <taxon>Sordariomycetes</taxon>
        <taxon>Hypocreomycetidae</taxon>
        <taxon>Hypocreales</taxon>
        <taxon>Nectriaceae</taxon>
        <taxon>Fusarium</taxon>
        <taxon>Fusarium fujikuroi species complex</taxon>
    </lineage>
</organism>
<keyword evidence="13" id="KW-1185">Reference proteome</keyword>
<feature type="transmembrane region" description="Helical" evidence="11">
    <location>
        <begin position="16"/>
        <end position="38"/>
    </location>
</feature>
<dbReference type="Proteomes" id="UP000532311">
    <property type="component" value="Unassembled WGS sequence"/>
</dbReference>
<keyword evidence="5 10" id="KW-0479">Metal-binding</keyword>
<protein>
    <submittedName>
        <fullName evidence="12">Cytochrome p450</fullName>
    </submittedName>
</protein>
<evidence type="ECO:0000256" key="11">
    <source>
        <dbReference type="SAM" id="Phobius"/>
    </source>
</evidence>
<evidence type="ECO:0000256" key="8">
    <source>
        <dbReference type="ARBA" id="ARBA00023033"/>
    </source>
</evidence>
<dbReference type="GO" id="GO:0016705">
    <property type="term" value="F:oxidoreductase activity, acting on paired donors, with incorporation or reduction of molecular oxygen"/>
    <property type="evidence" value="ECO:0007669"/>
    <property type="project" value="InterPro"/>
</dbReference>
<evidence type="ECO:0000256" key="1">
    <source>
        <dbReference type="ARBA" id="ARBA00001971"/>
    </source>
</evidence>
<comment type="cofactor">
    <cofactor evidence="1 10">
        <name>heme</name>
        <dbReference type="ChEBI" id="CHEBI:30413"/>
    </cofactor>
</comment>
<keyword evidence="6" id="KW-0560">Oxidoreductase</keyword>
<evidence type="ECO:0000256" key="5">
    <source>
        <dbReference type="ARBA" id="ARBA00022723"/>
    </source>
</evidence>
<proteinExistence type="inferred from homology"/>
<feature type="binding site" description="axial binding residue" evidence="10">
    <location>
        <position position="479"/>
    </location>
    <ligand>
        <name>heme</name>
        <dbReference type="ChEBI" id="CHEBI:30413"/>
    </ligand>
    <ligandPart>
        <name>Fe</name>
        <dbReference type="ChEBI" id="CHEBI:18248"/>
    </ligandPart>
</feature>
<dbReference type="InterPro" id="IPR002403">
    <property type="entry name" value="Cyt_P450_E_grp-IV"/>
</dbReference>
<dbReference type="Pfam" id="PF00067">
    <property type="entry name" value="p450"/>
    <property type="match status" value="1"/>
</dbReference>
<keyword evidence="11" id="KW-0812">Transmembrane</keyword>
<evidence type="ECO:0000256" key="6">
    <source>
        <dbReference type="ARBA" id="ARBA00023002"/>
    </source>
</evidence>
<evidence type="ECO:0000256" key="7">
    <source>
        <dbReference type="ARBA" id="ARBA00023004"/>
    </source>
</evidence>
<comment type="similarity">
    <text evidence="3">Belongs to the cytochrome P450 family.</text>
</comment>
<evidence type="ECO:0000256" key="10">
    <source>
        <dbReference type="PIRSR" id="PIRSR602403-1"/>
    </source>
</evidence>
<keyword evidence="4 10" id="KW-0349">Heme</keyword>
<evidence type="ECO:0000256" key="9">
    <source>
        <dbReference type="ARBA" id="ARBA00037909"/>
    </source>
</evidence>
<dbReference type="GO" id="GO:0020037">
    <property type="term" value="F:heme binding"/>
    <property type="evidence" value="ECO:0007669"/>
    <property type="project" value="InterPro"/>
</dbReference>
<comment type="pathway">
    <text evidence="2">Hormone biosynthesis.</text>
</comment>
<keyword evidence="11" id="KW-1133">Transmembrane helix</keyword>
<evidence type="ECO:0000313" key="12">
    <source>
        <dbReference type="EMBL" id="KAF5703457.1"/>
    </source>
</evidence>
<keyword evidence="11" id="KW-0472">Membrane</keyword>
<dbReference type="GO" id="GO:0005506">
    <property type="term" value="F:iron ion binding"/>
    <property type="evidence" value="ECO:0007669"/>
    <property type="project" value="InterPro"/>
</dbReference>
<gene>
    <name evidence="12" type="ORF">FGLOB1_9069</name>
</gene>
<evidence type="ECO:0000256" key="2">
    <source>
        <dbReference type="ARBA" id="ARBA00004972"/>
    </source>
</evidence>
<reference evidence="12 13" key="1">
    <citation type="submission" date="2020-05" db="EMBL/GenBank/DDBJ databases">
        <title>Identification and distribution of gene clusters putatively required for synthesis of sphingolipid metabolism inhibitors in phylogenetically diverse species of the filamentous fungus Fusarium.</title>
        <authorList>
            <person name="Kim H.-S."/>
            <person name="Busman M."/>
            <person name="Brown D.W."/>
            <person name="Divon H."/>
            <person name="Uhlig S."/>
            <person name="Proctor R.H."/>
        </authorList>
    </citation>
    <scope>NUCLEOTIDE SEQUENCE [LARGE SCALE GENOMIC DNA]</scope>
    <source>
        <strain evidence="12 13">NRRL 26131</strain>
    </source>
</reference>
<dbReference type="PRINTS" id="PR00465">
    <property type="entry name" value="EP450IV"/>
</dbReference>
<comment type="caution">
    <text evidence="12">The sequence shown here is derived from an EMBL/GenBank/DDBJ whole genome shotgun (WGS) entry which is preliminary data.</text>
</comment>
<keyword evidence="7 10" id="KW-0408">Iron</keyword>
<sequence>MFTPHSSDSLTETRHIAWVIISGIVILALSGAVQAALLPSSSKLPKSIPVFGVEPDQWFFPKVRARWRNTLGLKTTLASMYKSQKHTCTILPVLGLGDLVFLPVQETQWLADQPNSAVDAHELLADFLETDHTIPGSKLAHDSLHVHLISTKLTRETGNLIPTMYDETRCSVDELWGLNSDEWKEIDAMPTVQHMIAQVVGRVFFGAPLCRNKRLQDSTLAFTQDVPLSAVLLRLAWRPLRPILAPILTIPNRIHLAQFYGILKTELARRLSLYDLGQEVHETNTEVPNDFLQWSIQQAKMLDDPQHSQPYALARRLMIVNFSSIHTSSLVIINALNDITKNPEHTDELVREITEVLTHHGGCWSKGAVADMTKLDSAMRESQRLNNGNFITVVRKVVQPAGITTPTGLHLPYGTILGVPGYGMHHDEEIYPSPNDYNPFRFSEIGYGQSEKSSGRRTRHSWVTTSPEYTTFGHGRYACPGRFFASTELKILLAYLIFNYDIMPLAPPPQSLWRVASQVAGLKPRFRVRRKKNKAQRYHDQSQTITDPDSGEPHTTLFEYVFDTGAITTCTIQYGSKEVQKQFSGGIINKVKVRLSTADSVAWATMPSSQWEPAIRNDWKFRRDGQALTKGLCFQGYCNQFSDELPSMTGFSPLLSGDQYVLISSPAKS</sequence>
<keyword evidence="8" id="KW-0503">Monooxygenase</keyword>